<evidence type="ECO:0000313" key="3">
    <source>
        <dbReference type="EMBL" id="MBI8989887.1"/>
    </source>
</evidence>
<evidence type="ECO:0000313" key="4">
    <source>
        <dbReference type="Proteomes" id="UP000645966"/>
    </source>
</evidence>
<dbReference type="EMBL" id="JAEIOS010000013">
    <property type="protein sequence ID" value="MBI8989887.1"/>
    <property type="molecule type" value="Genomic_DNA"/>
</dbReference>
<reference evidence="3" key="1">
    <citation type="submission" date="2020-12" db="EMBL/GenBank/DDBJ databases">
        <title>Genome public.</title>
        <authorList>
            <person name="Sun Q."/>
        </authorList>
    </citation>
    <scope>NUCLEOTIDE SEQUENCE</scope>
    <source>
        <strain evidence="3">CCM 8863</strain>
    </source>
</reference>
<dbReference type="AlphaFoldDB" id="A0A934M7T5"/>
<dbReference type="GO" id="GO:0015297">
    <property type="term" value="F:antiporter activity"/>
    <property type="evidence" value="ECO:0007669"/>
    <property type="project" value="InterPro"/>
</dbReference>
<name>A0A934M7T5_9CORY</name>
<feature type="region of interest" description="Disordered" evidence="1">
    <location>
        <begin position="108"/>
        <end position="132"/>
    </location>
</feature>
<feature type="transmembrane region" description="Helical" evidence="2">
    <location>
        <begin position="38"/>
        <end position="57"/>
    </location>
</feature>
<accession>A0A934M7T5</accession>
<evidence type="ECO:0000256" key="2">
    <source>
        <dbReference type="SAM" id="Phobius"/>
    </source>
</evidence>
<protein>
    <submittedName>
        <fullName evidence="3">Na+/H+ antiporter subunit G</fullName>
    </submittedName>
</protein>
<organism evidence="3 4">
    <name type="scientific">Corynebacterium meridianum</name>
    <dbReference type="NCBI Taxonomy" id="2765363"/>
    <lineage>
        <taxon>Bacteria</taxon>
        <taxon>Bacillati</taxon>
        <taxon>Actinomycetota</taxon>
        <taxon>Actinomycetes</taxon>
        <taxon>Mycobacteriales</taxon>
        <taxon>Corynebacteriaceae</taxon>
        <taxon>Corynebacterium</taxon>
    </lineage>
</organism>
<keyword evidence="2" id="KW-0812">Transmembrane</keyword>
<dbReference type="RefSeq" id="WP_198738911.1">
    <property type="nucleotide sequence ID" value="NZ_JAEIOS010000013.1"/>
</dbReference>
<keyword evidence="4" id="KW-1185">Reference proteome</keyword>
<feature type="transmembrane region" description="Helical" evidence="2">
    <location>
        <begin position="6"/>
        <end position="26"/>
    </location>
</feature>
<feature type="compositionally biased region" description="Basic and acidic residues" evidence="1">
    <location>
        <begin position="109"/>
        <end position="118"/>
    </location>
</feature>
<dbReference type="Proteomes" id="UP000645966">
    <property type="component" value="Unassembled WGS sequence"/>
</dbReference>
<feature type="transmembrane region" description="Helical" evidence="2">
    <location>
        <begin position="69"/>
        <end position="90"/>
    </location>
</feature>
<keyword evidence="2" id="KW-1133">Transmembrane helix</keyword>
<proteinExistence type="predicted"/>
<keyword evidence="2" id="KW-0472">Membrane</keyword>
<evidence type="ECO:0000256" key="1">
    <source>
        <dbReference type="SAM" id="MobiDB-lite"/>
    </source>
</evidence>
<dbReference type="NCBIfam" id="NF009318">
    <property type="entry name" value="PRK12674.2-3"/>
    <property type="match status" value="1"/>
</dbReference>
<dbReference type="GO" id="GO:0098662">
    <property type="term" value="P:inorganic cation transmembrane transport"/>
    <property type="evidence" value="ECO:0007669"/>
    <property type="project" value="InterPro"/>
</dbReference>
<sequence length="132" mass="13775">MTFTEIIISLVLLFAASMTLVTAAALWRAPDALTRANLLGPTIGVALPLIIAAHLLHDWSTSGFVATDLLRACVAITGLLVIASVSTFYMGRSIFAVENPEVITVEALRTGDHGKRGTDPAGTDGDSPDPSA</sequence>
<dbReference type="InterPro" id="IPR005133">
    <property type="entry name" value="PhaG_MnhG_YufB"/>
</dbReference>
<dbReference type="Pfam" id="PF03334">
    <property type="entry name" value="PhaG_MnhG_YufB"/>
    <property type="match status" value="1"/>
</dbReference>
<comment type="caution">
    <text evidence="3">The sequence shown here is derived from an EMBL/GenBank/DDBJ whole genome shotgun (WGS) entry which is preliminary data.</text>
</comment>
<gene>
    <name evidence="3" type="ORF">JDV75_08980</name>
</gene>